<accession>A0AAF0F4P5</accession>
<feature type="transmembrane region" description="Helical" evidence="6">
    <location>
        <begin position="125"/>
        <end position="146"/>
    </location>
</feature>
<comment type="subcellular location">
    <subcellularLocation>
        <location evidence="1">Membrane</location>
        <topology evidence="1">Multi-pass membrane protein</topology>
    </subcellularLocation>
</comment>
<gene>
    <name evidence="7" type="ORF">MJAP1_003495</name>
</gene>
<dbReference type="GO" id="GO:0005794">
    <property type="term" value="C:Golgi apparatus"/>
    <property type="evidence" value="ECO:0007669"/>
    <property type="project" value="TreeGrafter"/>
</dbReference>
<evidence type="ECO:0000256" key="2">
    <source>
        <dbReference type="ARBA" id="ARBA00022692"/>
    </source>
</evidence>
<reference evidence="7" key="1">
    <citation type="submission" date="2023-03" db="EMBL/GenBank/DDBJ databases">
        <title>Mating type loci evolution in Malassezia.</title>
        <authorList>
            <person name="Coelho M.A."/>
        </authorList>
    </citation>
    <scope>NUCLEOTIDE SEQUENCE</scope>
    <source>
        <strain evidence="7">CBS 9431</strain>
    </source>
</reference>
<proteinExistence type="predicted"/>
<evidence type="ECO:0000256" key="5">
    <source>
        <dbReference type="SAM" id="MobiDB-lite"/>
    </source>
</evidence>
<organism evidence="7 8">
    <name type="scientific">Malassezia japonica</name>
    <dbReference type="NCBI Taxonomy" id="223818"/>
    <lineage>
        <taxon>Eukaryota</taxon>
        <taxon>Fungi</taxon>
        <taxon>Dikarya</taxon>
        <taxon>Basidiomycota</taxon>
        <taxon>Ustilaginomycotina</taxon>
        <taxon>Malasseziomycetes</taxon>
        <taxon>Malasseziales</taxon>
        <taxon>Malasseziaceae</taxon>
        <taxon>Malassezia</taxon>
    </lineage>
</organism>
<protein>
    <submittedName>
        <fullName evidence="7">Uncharacterized protein</fullName>
    </submittedName>
</protein>
<keyword evidence="8" id="KW-1185">Reference proteome</keyword>
<keyword evidence="3 6" id="KW-1133">Transmembrane helix</keyword>
<evidence type="ECO:0000313" key="7">
    <source>
        <dbReference type="EMBL" id="WFD40509.1"/>
    </source>
</evidence>
<feature type="compositionally biased region" description="Basic and acidic residues" evidence="5">
    <location>
        <begin position="41"/>
        <end position="55"/>
    </location>
</feature>
<feature type="compositionally biased region" description="Polar residues" evidence="5">
    <location>
        <begin position="7"/>
        <end position="21"/>
    </location>
</feature>
<feature type="region of interest" description="Disordered" evidence="5">
    <location>
        <begin position="1"/>
        <end position="65"/>
    </location>
</feature>
<dbReference type="GO" id="GO:0030001">
    <property type="term" value="P:metal ion transport"/>
    <property type="evidence" value="ECO:0007669"/>
    <property type="project" value="InterPro"/>
</dbReference>
<dbReference type="GO" id="GO:0048471">
    <property type="term" value="C:perinuclear region of cytoplasm"/>
    <property type="evidence" value="ECO:0007669"/>
    <property type="project" value="TreeGrafter"/>
</dbReference>
<dbReference type="GO" id="GO:0031398">
    <property type="term" value="P:positive regulation of protein ubiquitination"/>
    <property type="evidence" value="ECO:0007669"/>
    <property type="project" value="TreeGrafter"/>
</dbReference>
<evidence type="ECO:0000256" key="6">
    <source>
        <dbReference type="SAM" id="Phobius"/>
    </source>
</evidence>
<feature type="transmembrane region" description="Helical" evidence="6">
    <location>
        <begin position="158"/>
        <end position="176"/>
    </location>
</feature>
<feature type="transmembrane region" description="Helical" evidence="6">
    <location>
        <begin position="215"/>
        <end position="232"/>
    </location>
</feature>
<keyword evidence="4 6" id="KW-0472">Membrane</keyword>
<keyword evidence="2 6" id="KW-0812">Transmembrane</keyword>
<evidence type="ECO:0000256" key="3">
    <source>
        <dbReference type="ARBA" id="ARBA00022989"/>
    </source>
</evidence>
<dbReference type="PANTHER" id="PTHR13396">
    <property type="entry name" value="NEDD4 FAMILY INTERACTING PROTEIN 1/2"/>
    <property type="match status" value="1"/>
</dbReference>
<sequence length="373" mass="40774">MHLPGISYTSLRNEGEGSTSRRPMGGGIIQDGVFSNMNAKPEGRRTRRTDDPNDRGDDDDLADDTLPPTYEAAAADIAPTYWESTVFGGNALAESEGGWTPDGANIGEVSDMIVDGMLLGTLFGFFWNFFISASFQFVGFVITFLLHSTNAAKYGGRAGLGVTLLQFAASLLWRIADAEKELAHDTPDAQKDEHKGRKHLPTHEEIEHSRFTCRLLLIFGIILTVFSVGRFIQLYRRSSKIVAEARRSNPTRAAVAENAEADVAQEQPVGFFHAFAGPDPVTSMNQAFGRWRDSFLVDIGLMHPVGMHSAEDYIIRPGRGVEPEVLFAADASMTSHAARFAPAALPRTSNALDPFSAYMFPTAVDDLESGRRP</sequence>
<dbReference type="EMBL" id="CP119963">
    <property type="protein sequence ID" value="WFD40509.1"/>
    <property type="molecule type" value="Genomic_DNA"/>
</dbReference>
<dbReference type="RefSeq" id="XP_060123406.1">
    <property type="nucleotide sequence ID" value="XM_060267423.1"/>
</dbReference>
<dbReference type="PANTHER" id="PTHR13396:SF5">
    <property type="entry name" value="NEDD4 FAMILY INTERACTING PROTEIN"/>
    <property type="match status" value="1"/>
</dbReference>
<name>A0AAF0F4P5_9BASI</name>
<evidence type="ECO:0000256" key="1">
    <source>
        <dbReference type="ARBA" id="ARBA00004141"/>
    </source>
</evidence>
<dbReference type="InterPro" id="IPR019325">
    <property type="entry name" value="NEDD4/Bsd2"/>
</dbReference>
<dbReference type="GO" id="GO:0006511">
    <property type="term" value="P:ubiquitin-dependent protein catabolic process"/>
    <property type="evidence" value="ECO:0007669"/>
    <property type="project" value="TreeGrafter"/>
</dbReference>
<evidence type="ECO:0000313" key="8">
    <source>
        <dbReference type="Proteomes" id="UP001217754"/>
    </source>
</evidence>
<evidence type="ECO:0000256" key="4">
    <source>
        <dbReference type="ARBA" id="ARBA00023136"/>
    </source>
</evidence>
<dbReference type="Pfam" id="PF10176">
    <property type="entry name" value="NEDD4_Bsd2"/>
    <property type="match status" value="1"/>
</dbReference>
<dbReference type="GO" id="GO:0005783">
    <property type="term" value="C:endoplasmic reticulum"/>
    <property type="evidence" value="ECO:0007669"/>
    <property type="project" value="TreeGrafter"/>
</dbReference>
<dbReference type="GO" id="GO:0016020">
    <property type="term" value="C:membrane"/>
    <property type="evidence" value="ECO:0007669"/>
    <property type="project" value="UniProtKB-SubCell"/>
</dbReference>
<dbReference type="GO" id="GO:0007034">
    <property type="term" value="P:vacuolar transport"/>
    <property type="evidence" value="ECO:0007669"/>
    <property type="project" value="InterPro"/>
</dbReference>
<dbReference type="AlphaFoldDB" id="A0AAF0F4P5"/>
<dbReference type="Proteomes" id="UP001217754">
    <property type="component" value="Chromosome 6"/>
</dbReference>
<dbReference type="GeneID" id="85227146"/>